<dbReference type="InterPro" id="IPR029016">
    <property type="entry name" value="GAF-like_dom_sf"/>
</dbReference>
<dbReference type="CDD" id="cd00009">
    <property type="entry name" value="AAA"/>
    <property type="match status" value="1"/>
</dbReference>
<dbReference type="Pfam" id="PF02954">
    <property type="entry name" value="HTH_8"/>
    <property type="match status" value="1"/>
</dbReference>
<feature type="region of interest" description="Disordered" evidence="8">
    <location>
        <begin position="1"/>
        <end position="35"/>
    </location>
</feature>
<dbReference type="SMART" id="SM00382">
    <property type="entry name" value="AAA"/>
    <property type="match status" value="1"/>
</dbReference>
<dbReference type="PANTHER" id="PTHR32071">
    <property type="entry name" value="TRANSCRIPTIONAL REGULATORY PROTEIN"/>
    <property type="match status" value="1"/>
</dbReference>
<dbReference type="InterPro" id="IPR025944">
    <property type="entry name" value="Sigma_54_int_dom_CS"/>
</dbReference>
<keyword evidence="3" id="KW-0805">Transcription regulation</keyword>
<dbReference type="InterPro" id="IPR002197">
    <property type="entry name" value="HTH_Fis"/>
</dbReference>
<dbReference type="EMBL" id="CP037422">
    <property type="protein sequence ID" value="QDU07739.1"/>
    <property type="molecule type" value="Genomic_DNA"/>
</dbReference>
<dbReference type="Gene3D" id="3.40.50.300">
    <property type="entry name" value="P-loop containing nucleotide triphosphate hydrolases"/>
    <property type="match status" value="1"/>
</dbReference>
<dbReference type="PROSITE" id="PS00688">
    <property type="entry name" value="SIGMA54_INTERACT_3"/>
    <property type="match status" value="1"/>
</dbReference>
<feature type="coiled-coil region" evidence="7">
    <location>
        <begin position="190"/>
        <end position="224"/>
    </location>
</feature>
<dbReference type="InterPro" id="IPR025943">
    <property type="entry name" value="Sigma_54_int_dom_ATP-bd_2"/>
</dbReference>
<evidence type="ECO:0000259" key="9">
    <source>
        <dbReference type="PROSITE" id="PS50045"/>
    </source>
</evidence>
<name>A0A517WR66_9PLAN</name>
<dbReference type="GO" id="GO:0043565">
    <property type="term" value="F:sequence-specific DNA binding"/>
    <property type="evidence" value="ECO:0007669"/>
    <property type="project" value="InterPro"/>
</dbReference>
<gene>
    <name evidence="10" type="primary">fhlA</name>
    <name evidence="10" type="ORF">V202x_11000</name>
</gene>
<accession>A0A517WR66</accession>
<dbReference type="PANTHER" id="PTHR32071:SF117">
    <property type="entry name" value="PTS-DEPENDENT DIHYDROXYACETONE KINASE OPERON REGULATORY PROTEIN-RELATED"/>
    <property type="match status" value="1"/>
</dbReference>
<dbReference type="GO" id="GO:0016829">
    <property type="term" value="F:lyase activity"/>
    <property type="evidence" value="ECO:0007669"/>
    <property type="project" value="UniProtKB-KW"/>
</dbReference>
<evidence type="ECO:0000256" key="4">
    <source>
        <dbReference type="ARBA" id="ARBA00023125"/>
    </source>
</evidence>
<keyword evidence="1" id="KW-0547">Nucleotide-binding</keyword>
<dbReference type="InterPro" id="IPR003018">
    <property type="entry name" value="GAF"/>
</dbReference>
<dbReference type="GO" id="GO:0005524">
    <property type="term" value="F:ATP binding"/>
    <property type="evidence" value="ECO:0007669"/>
    <property type="project" value="UniProtKB-KW"/>
</dbReference>
<evidence type="ECO:0000256" key="3">
    <source>
        <dbReference type="ARBA" id="ARBA00023015"/>
    </source>
</evidence>
<evidence type="ECO:0000256" key="8">
    <source>
        <dbReference type="SAM" id="MobiDB-lite"/>
    </source>
</evidence>
<dbReference type="InterPro" id="IPR002078">
    <property type="entry name" value="Sigma_54_int"/>
</dbReference>
<dbReference type="InterPro" id="IPR027417">
    <property type="entry name" value="P-loop_NTPase"/>
</dbReference>
<keyword evidence="6" id="KW-0804">Transcription</keyword>
<dbReference type="RefSeq" id="WP_197993242.1">
    <property type="nucleotide sequence ID" value="NZ_CP037422.1"/>
</dbReference>
<keyword evidence="5" id="KW-0010">Activator</keyword>
<dbReference type="PROSITE" id="PS50045">
    <property type="entry name" value="SIGMA54_INTERACT_4"/>
    <property type="match status" value="1"/>
</dbReference>
<evidence type="ECO:0000256" key="7">
    <source>
        <dbReference type="SAM" id="Coils"/>
    </source>
</evidence>
<keyword evidence="7" id="KW-0175">Coiled coil</keyword>
<keyword evidence="10" id="KW-0456">Lyase</keyword>
<dbReference type="InterPro" id="IPR025662">
    <property type="entry name" value="Sigma_54_int_dom_ATP-bd_1"/>
</dbReference>
<proteinExistence type="predicted"/>
<keyword evidence="11" id="KW-1185">Reference proteome</keyword>
<dbReference type="SMART" id="SM00065">
    <property type="entry name" value="GAF"/>
    <property type="match status" value="1"/>
</dbReference>
<dbReference type="SUPFAM" id="SSF52540">
    <property type="entry name" value="P-loop containing nucleoside triphosphate hydrolases"/>
    <property type="match status" value="1"/>
</dbReference>
<dbReference type="Pfam" id="PF00158">
    <property type="entry name" value="Sigma54_activat"/>
    <property type="match status" value="1"/>
</dbReference>
<dbReference type="InterPro" id="IPR003593">
    <property type="entry name" value="AAA+_ATPase"/>
</dbReference>
<dbReference type="Gene3D" id="1.10.8.60">
    <property type="match status" value="1"/>
</dbReference>
<dbReference type="FunFam" id="3.40.50.300:FF:000006">
    <property type="entry name" value="DNA-binding transcriptional regulator NtrC"/>
    <property type="match status" value="1"/>
</dbReference>
<evidence type="ECO:0000313" key="10">
    <source>
        <dbReference type="EMBL" id="QDU07739.1"/>
    </source>
</evidence>
<dbReference type="Pfam" id="PF25601">
    <property type="entry name" value="AAA_lid_14"/>
    <property type="match status" value="1"/>
</dbReference>
<keyword evidence="2" id="KW-0067">ATP-binding</keyword>
<dbReference type="SUPFAM" id="SSF46689">
    <property type="entry name" value="Homeodomain-like"/>
    <property type="match status" value="1"/>
</dbReference>
<dbReference type="InterPro" id="IPR009057">
    <property type="entry name" value="Homeodomain-like_sf"/>
</dbReference>
<organism evidence="10 11">
    <name type="scientific">Gimesia aquarii</name>
    <dbReference type="NCBI Taxonomy" id="2527964"/>
    <lineage>
        <taxon>Bacteria</taxon>
        <taxon>Pseudomonadati</taxon>
        <taxon>Planctomycetota</taxon>
        <taxon>Planctomycetia</taxon>
        <taxon>Planctomycetales</taxon>
        <taxon>Planctomycetaceae</taxon>
        <taxon>Gimesia</taxon>
    </lineage>
</organism>
<reference evidence="10 11" key="1">
    <citation type="submission" date="2019-03" db="EMBL/GenBank/DDBJ databases">
        <title>Deep-cultivation of Planctomycetes and their phenomic and genomic characterization uncovers novel biology.</title>
        <authorList>
            <person name="Wiegand S."/>
            <person name="Jogler M."/>
            <person name="Boedeker C."/>
            <person name="Pinto D."/>
            <person name="Vollmers J."/>
            <person name="Rivas-Marin E."/>
            <person name="Kohn T."/>
            <person name="Peeters S.H."/>
            <person name="Heuer A."/>
            <person name="Rast P."/>
            <person name="Oberbeckmann S."/>
            <person name="Bunk B."/>
            <person name="Jeske O."/>
            <person name="Meyerdierks A."/>
            <person name="Storesund J.E."/>
            <person name="Kallscheuer N."/>
            <person name="Luecker S."/>
            <person name="Lage O.M."/>
            <person name="Pohl T."/>
            <person name="Merkel B.J."/>
            <person name="Hornburger P."/>
            <person name="Mueller R.-W."/>
            <person name="Bruemmer F."/>
            <person name="Labrenz M."/>
            <person name="Spormann A.M."/>
            <person name="Op den Camp H."/>
            <person name="Overmann J."/>
            <person name="Amann R."/>
            <person name="Jetten M.S.M."/>
            <person name="Mascher T."/>
            <person name="Medema M.H."/>
            <person name="Devos D.P."/>
            <person name="Kaster A.-K."/>
            <person name="Ovreas L."/>
            <person name="Rohde M."/>
            <person name="Galperin M.Y."/>
            <person name="Jogler C."/>
        </authorList>
    </citation>
    <scope>NUCLEOTIDE SEQUENCE [LARGE SCALE GENOMIC DNA]</scope>
    <source>
        <strain evidence="10 11">V202</strain>
    </source>
</reference>
<dbReference type="PROSITE" id="PS00675">
    <property type="entry name" value="SIGMA54_INTERACT_1"/>
    <property type="match status" value="1"/>
</dbReference>
<keyword evidence="4" id="KW-0238">DNA-binding</keyword>
<dbReference type="Gene3D" id="1.10.10.60">
    <property type="entry name" value="Homeodomain-like"/>
    <property type="match status" value="1"/>
</dbReference>
<dbReference type="AlphaFoldDB" id="A0A517WR66"/>
<evidence type="ECO:0000256" key="6">
    <source>
        <dbReference type="ARBA" id="ARBA00023163"/>
    </source>
</evidence>
<protein>
    <submittedName>
        <fullName evidence="10">Formate hydrogenlyase transcriptional activator</fullName>
    </submittedName>
</protein>
<evidence type="ECO:0000256" key="2">
    <source>
        <dbReference type="ARBA" id="ARBA00022840"/>
    </source>
</evidence>
<dbReference type="Proteomes" id="UP000318384">
    <property type="component" value="Chromosome"/>
</dbReference>
<dbReference type="Gene3D" id="3.30.450.40">
    <property type="match status" value="1"/>
</dbReference>
<dbReference type="InterPro" id="IPR058031">
    <property type="entry name" value="AAA_lid_NorR"/>
</dbReference>
<dbReference type="GO" id="GO:0006355">
    <property type="term" value="P:regulation of DNA-templated transcription"/>
    <property type="evidence" value="ECO:0007669"/>
    <property type="project" value="InterPro"/>
</dbReference>
<feature type="domain" description="Sigma-54 factor interaction" evidence="9">
    <location>
        <begin position="234"/>
        <end position="463"/>
    </location>
</feature>
<dbReference type="PROSITE" id="PS00676">
    <property type="entry name" value="SIGMA54_INTERACT_2"/>
    <property type="match status" value="1"/>
</dbReference>
<dbReference type="SUPFAM" id="SSF55781">
    <property type="entry name" value="GAF domain-like"/>
    <property type="match status" value="1"/>
</dbReference>
<evidence type="ECO:0000256" key="5">
    <source>
        <dbReference type="ARBA" id="ARBA00023159"/>
    </source>
</evidence>
<sequence length="546" mass="61231">MSYSNTKYRDSMSRNLSQESPLKQNAEAESANTSEPAVDGTLLSIVQGTASERGEHFFESLVQYLAVSLKVKAAFVAEFNAERTAVQTLAVWVGGHLEENFQFELEGTPCQHVLSGGIQHFPDNIRELFPKNNLLKSLNARSYLAIPLTDDAGVVVGHLAVIDDHSMEADERELSIFHIFAARATAELIRRQAEQQLDDSLRREHRLRDERQRIEAEVAYLREELRSRSDFAEIVGESDGIWKVLRNIDMVAPTDSTVLILGETGTGKELVARAIHKNSKRHNGAFVRVNCAALPESLLESELFGHEHGAFTGATQQRTGRFELADGGTIFLDEIGEMPLPAQSRLLRVLQEQELERVGSSQTIRIDVRVLAATNRNLLDMVEEGTFREDLYYRLNVFPVPIPPLRERLEDIPTLVRFFLTKLGSRLGKKIDQVPESVFSMLRDYAWPGNIRELENIIERAMILTPGDTLLLPAGVIPVRRKKEQRSTQLLPLEEIERNHIQTVLNHTQGTIAGPKGAAKILGLNPNTLRSRMEKLGITVERSNGN</sequence>
<feature type="compositionally biased region" description="Polar residues" evidence="8">
    <location>
        <begin position="13"/>
        <end position="23"/>
    </location>
</feature>
<evidence type="ECO:0000256" key="1">
    <source>
        <dbReference type="ARBA" id="ARBA00022741"/>
    </source>
</evidence>
<dbReference type="Pfam" id="PF01590">
    <property type="entry name" value="GAF"/>
    <property type="match status" value="1"/>
</dbReference>
<evidence type="ECO:0000313" key="11">
    <source>
        <dbReference type="Proteomes" id="UP000318384"/>
    </source>
</evidence>